<sequence length="61" mass="6215">MRSAKRWPVGHGEPEESFSGASSGSGAEPAPTMADVARHAGVAPMTVSRALQDDPLGGNPQ</sequence>
<dbReference type="Gene3D" id="1.10.260.40">
    <property type="entry name" value="lambda repressor-like DNA-binding domains"/>
    <property type="match status" value="1"/>
</dbReference>
<reference evidence="3 4" key="1">
    <citation type="submission" date="2020-03" db="EMBL/GenBank/DDBJ databases">
        <title>A novel species.</title>
        <authorList>
            <person name="Gao J."/>
        </authorList>
    </citation>
    <scope>NUCLEOTIDE SEQUENCE [LARGE SCALE GENOMIC DNA]</scope>
    <source>
        <strain evidence="3 4">QMT-12</strain>
    </source>
</reference>
<name>A0A6G9H804_9ACTN</name>
<evidence type="ECO:0000256" key="1">
    <source>
        <dbReference type="SAM" id="MobiDB-lite"/>
    </source>
</evidence>
<keyword evidence="4" id="KW-1185">Reference proteome</keyword>
<feature type="region of interest" description="Disordered" evidence="1">
    <location>
        <begin position="1"/>
        <end position="61"/>
    </location>
</feature>
<dbReference type="GO" id="GO:0006355">
    <property type="term" value="P:regulation of DNA-templated transcription"/>
    <property type="evidence" value="ECO:0007669"/>
    <property type="project" value="InterPro"/>
</dbReference>
<feature type="domain" description="HTH lacI-type" evidence="2">
    <location>
        <begin position="31"/>
        <end position="61"/>
    </location>
</feature>
<dbReference type="GO" id="GO:0003677">
    <property type="term" value="F:DNA binding"/>
    <property type="evidence" value="ECO:0007669"/>
    <property type="project" value="InterPro"/>
</dbReference>
<dbReference type="Pfam" id="PF00356">
    <property type="entry name" value="LacI"/>
    <property type="match status" value="1"/>
</dbReference>
<protein>
    <submittedName>
        <fullName evidence="3">LacI family transcriptional regulator</fullName>
    </submittedName>
</protein>
<evidence type="ECO:0000313" key="4">
    <source>
        <dbReference type="Proteomes" id="UP000501179"/>
    </source>
</evidence>
<feature type="compositionally biased region" description="Low complexity" evidence="1">
    <location>
        <begin position="17"/>
        <end position="31"/>
    </location>
</feature>
<accession>A0A6G9H804</accession>
<proteinExistence type="predicted"/>
<dbReference type="InterPro" id="IPR010982">
    <property type="entry name" value="Lambda_DNA-bd_dom_sf"/>
</dbReference>
<dbReference type="EMBL" id="CP050177">
    <property type="protein sequence ID" value="QIQ06672.1"/>
    <property type="molecule type" value="Genomic_DNA"/>
</dbReference>
<organism evidence="3 4">
    <name type="scientific">Streptomyces liangshanensis</name>
    <dbReference type="NCBI Taxonomy" id="2717324"/>
    <lineage>
        <taxon>Bacteria</taxon>
        <taxon>Bacillati</taxon>
        <taxon>Actinomycetota</taxon>
        <taxon>Actinomycetes</taxon>
        <taxon>Kitasatosporales</taxon>
        <taxon>Streptomycetaceae</taxon>
        <taxon>Streptomyces</taxon>
    </lineage>
</organism>
<evidence type="ECO:0000313" key="3">
    <source>
        <dbReference type="EMBL" id="QIQ06672.1"/>
    </source>
</evidence>
<dbReference type="SUPFAM" id="SSF47413">
    <property type="entry name" value="lambda repressor-like DNA-binding domains"/>
    <property type="match status" value="1"/>
</dbReference>
<dbReference type="KEGG" id="slia:HA039_03655"/>
<gene>
    <name evidence="3" type="ORF">HA039_03655</name>
</gene>
<evidence type="ECO:0000259" key="2">
    <source>
        <dbReference type="PROSITE" id="PS50932"/>
    </source>
</evidence>
<dbReference type="InterPro" id="IPR000843">
    <property type="entry name" value="HTH_LacI"/>
</dbReference>
<dbReference type="AlphaFoldDB" id="A0A6G9H804"/>
<dbReference type="PROSITE" id="PS50932">
    <property type="entry name" value="HTH_LACI_2"/>
    <property type="match status" value="1"/>
</dbReference>
<dbReference type="Proteomes" id="UP000501179">
    <property type="component" value="Chromosome"/>
</dbReference>